<evidence type="ECO:0000313" key="2">
    <source>
        <dbReference type="EMBL" id="MBY0098886.1"/>
    </source>
</evidence>
<dbReference type="EMBL" id="JACWFH010000030">
    <property type="protein sequence ID" value="MBY0098886.1"/>
    <property type="molecule type" value="Genomic_DNA"/>
</dbReference>
<comment type="caution">
    <text evidence="2">The sequence shown here is derived from an EMBL/GenBank/DDBJ whole genome shotgun (WGS) entry which is preliminary data.</text>
</comment>
<sequence length="122" mass="14372">MWTIDEESAKTYKKLEADYNRRVLSMTNNLQYVKNIGQAFNAHLDYVVEVRKLTKELLDALNLPDRDEIASIAKRVRALESRLDDLDEQIEESKNQMRNHQNQIRKFSQEMAELSKELVDSE</sequence>
<reference evidence="2 3" key="1">
    <citation type="submission" date="2020-07" db="EMBL/GenBank/DDBJ databases">
        <title>Fungal Genomes of the International Space Station.</title>
        <authorList>
            <person name="Seuylemezian A."/>
            <person name="Singh N.K."/>
            <person name="Wood J."/>
            <person name="Venkateswaran K."/>
        </authorList>
    </citation>
    <scope>NUCLEOTIDE SEQUENCE [LARGE SCALE GENOMIC DNA]</scope>
    <source>
        <strain evidence="2 3">PL-B2</strain>
    </source>
</reference>
<organism evidence="2 3">
    <name type="scientific">Mesobacillus maritimus</name>
    <dbReference type="NCBI Taxonomy" id="1643336"/>
    <lineage>
        <taxon>Bacteria</taxon>
        <taxon>Bacillati</taxon>
        <taxon>Bacillota</taxon>
        <taxon>Bacilli</taxon>
        <taxon>Bacillales</taxon>
        <taxon>Bacillaceae</taxon>
        <taxon>Mesobacillus</taxon>
    </lineage>
</organism>
<feature type="coiled-coil region" evidence="1">
    <location>
        <begin position="69"/>
        <end position="117"/>
    </location>
</feature>
<dbReference type="Proteomes" id="UP000769780">
    <property type="component" value="Unassembled WGS sequence"/>
</dbReference>
<accession>A0ABS7K9E6</accession>
<proteinExistence type="predicted"/>
<keyword evidence="1" id="KW-0175">Coiled coil</keyword>
<dbReference type="InterPro" id="IPR038078">
    <property type="entry name" value="PhoU-like_sf"/>
</dbReference>
<evidence type="ECO:0000313" key="3">
    <source>
        <dbReference type="Proteomes" id="UP000769780"/>
    </source>
</evidence>
<name>A0ABS7K9E6_9BACI</name>
<protein>
    <submittedName>
        <fullName evidence="2">Uncharacterized protein</fullName>
    </submittedName>
</protein>
<dbReference type="Gene3D" id="1.20.58.220">
    <property type="entry name" value="Phosphate transport system protein phou homolog 2, domain 2"/>
    <property type="match status" value="1"/>
</dbReference>
<dbReference type="RefSeq" id="WP_221875104.1">
    <property type="nucleotide sequence ID" value="NZ_JACWFH010000030.1"/>
</dbReference>
<gene>
    <name evidence="2" type="ORF">H0185_19155</name>
</gene>
<evidence type="ECO:0000256" key="1">
    <source>
        <dbReference type="SAM" id="Coils"/>
    </source>
</evidence>
<keyword evidence="3" id="KW-1185">Reference proteome</keyword>